<dbReference type="Pfam" id="PF01614">
    <property type="entry name" value="IclR_C"/>
    <property type="match status" value="1"/>
</dbReference>
<dbReference type="SMART" id="SM00346">
    <property type="entry name" value="HTH_ICLR"/>
    <property type="match status" value="1"/>
</dbReference>
<dbReference type="STRING" id="446860.AS188_04930"/>
<dbReference type="PANTHER" id="PTHR30136">
    <property type="entry name" value="HELIX-TURN-HELIX TRANSCRIPTIONAL REGULATOR, ICLR FAMILY"/>
    <property type="match status" value="1"/>
</dbReference>
<dbReference type="InterPro" id="IPR036388">
    <property type="entry name" value="WH-like_DNA-bd_sf"/>
</dbReference>
<organism evidence="9 11">
    <name type="scientific">Kocuria flava</name>
    <dbReference type="NCBI Taxonomy" id="446860"/>
    <lineage>
        <taxon>Bacteria</taxon>
        <taxon>Bacillati</taxon>
        <taxon>Actinomycetota</taxon>
        <taxon>Actinomycetes</taxon>
        <taxon>Micrococcales</taxon>
        <taxon>Micrococcaceae</taxon>
        <taxon>Kocuria</taxon>
    </lineage>
</organism>
<gene>
    <name evidence="9" type="ORF">AS188_04930</name>
    <name evidence="10" type="ORF">KFL01_13980</name>
</gene>
<dbReference type="GO" id="GO:0006071">
    <property type="term" value="P:glycerol metabolic process"/>
    <property type="evidence" value="ECO:0007669"/>
    <property type="project" value="UniProtKB-KW"/>
</dbReference>
<reference evidence="9 11" key="1">
    <citation type="submission" date="2015-11" db="EMBL/GenBank/DDBJ databases">
        <title>Complete Genome Sequence of Kocuria flava strain HO-9041.</title>
        <authorList>
            <person name="Zhou M."/>
            <person name="Dai J."/>
        </authorList>
    </citation>
    <scope>NUCLEOTIDE SEQUENCE [LARGE SCALE GENOMIC DNA]</scope>
    <source>
        <strain evidence="9 11">HO-9041</strain>
    </source>
</reference>
<evidence type="ECO:0000256" key="5">
    <source>
        <dbReference type="ARBA" id="ARBA00058938"/>
    </source>
</evidence>
<evidence type="ECO:0000256" key="1">
    <source>
        <dbReference type="ARBA" id="ARBA00022798"/>
    </source>
</evidence>
<protein>
    <recommendedName>
        <fullName evidence="6">Glycerol operon regulatory protein</fullName>
    </recommendedName>
</protein>
<dbReference type="RefSeq" id="WP_058857919.1">
    <property type="nucleotide sequence ID" value="NZ_BJZR01000031.1"/>
</dbReference>
<feature type="domain" description="HTH iclR-type" evidence="7">
    <location>
        <begin position="10"/>
        <end position="71"/>
    </location>
</feature>
<accession>A0A0U3HWA9</accession>
<evidence type="ECO:0000256" key="3">
    <source>
        <dbReference type="ARBA" id="ARBA00023125"/>
    </source>
</evidence>
<evidence type="ECO:0000313" key="9">
    <source>
        <dbReference type="EMBL" id="ALU39207.1"/>
    </source>
</evidence>
<dbReference type="Proteomes" id="UP000057181">
    <property type="component" value="Chromosome"/>
</dbReference>
<dbReference type="OrthoDB" id="8479143at2"/>
<dbReference type="InterPro" id="IPR036390">
    <property type="entry name" value="WH_DNA-bd_sf"/>
</dbReference>
<dbReference type="FunFam" id="1.10.10.10:FF:000056">
    <property type="entry name" value="IclR family transcriptional regulator"/>
    <property type="match status" value="1"/>
</dbReference>
<feature type="domain" description="IclR-ED" evidence="8">
    <location>
        <begin position="72"/>
        <end position="251"/>
    </location>
</feature>
<dbReference type="PROSITE" id="PS51078">
    <property type="entry name" value="ICLR_ED"/>
    <property type="match status" value="1"/>
</dbReference>
<sequence length="254" mass="27148">MAERAATGGVQSVERVFELLEVITAAGGEMSLSELSATVNLPLPTIHRLLRTLVPSGYVRQLPNRSYALGPRLIPLGEGASRQLGSAARGRLEQLVRELGESANMAVLDGQQVVYIAQAQSNRSMRMFTEVGRRADTHDTGVGKAILATLPDERVREIVLSAGMPTPTEKTLGTPEALFADLERIRERGYAVDDEEQELGVRCYAMAVPGAPTPTAISVSGPISRVDEDFAARAVPVLHRIAEEIAADLAPAGV</sequence>
<dbReference type="Gene3D" id="1.10.10.10">
    <property type="entry name" value="Winged helix-like DNA-binding domain superfamily/Winged helix DNA-binding domain"/>
    <property type="match status" value="1"/>
</dbReference>
<evidence type="ECO:0000313" key="12">
    <source>
        <dbReference type="Proteomes" id="UP000321155"/>
    </source>
</evidence>
<dbReference type="GO" id="GO:0003677">
    <property type="term" value="F:DNA binding"/>
    <property type="evidence" value="ECO:0007669"/>
    <property type="project" value="UniProtKB-KW"/>
</dbReference>
<keyword evidence="3" id="KW-0238">DNA-binding</keyword>
<evidence type="ECO:0000259" key="8">
    <source>
        <dbReference type="PROSITE" id="PS51078"/>
    </source>
</evidence>
<evidence type="ECO:0000259" key="7">
    <source>
        <dbReference type="PROSITE" id="PS51077"/>
    </source>
</evidence>
<dbReference type="Pfam" id="PF09339">
    <property type="entry name" value="HTH_IclR"/>
    <property type="match status" value="1"/>
</dbReference>
<dbReference type="AlphaFoldDB" id="A0A0U3HWA9"/>
<evidence type="ECO:0000313" key="11">
    <source>
        <dbReference type="Proteomes" id="UP000057181"/>
    </source>
</evidence>
<dbReference type="InterPro" id="IPR029016">
    <property type="entry name" value="GAF-like_dom_sf"/>
</dbReference>
<keyword evidence="4" id="KW-0804">Transcription</keyword>
<dbReference type="EMBL" id="BJZR01000031">
    <property type="protein sequence ID" value="GEO92092.1"/>
    <property type="molecule type" value="Genomic_DNA"/>
</dbReference>
<dbReference type="InterPro" id="IPR050707">
    <property type="entry name" value="HTH_MetabolicPath_Reg"/>
</dbReference>
<evidence type="ECO:0000256" key="4">
    <source>
        <dbReference type="ARBA" id="ARBA00023163"/>
    </source>
</evidence>
<dbReference type="Proteomes" id="UP000321155">
    <property type="component" value="Unassembled WGS sequence"/>
</dbReference>
<dbReference type="SUPFAM" id="SSF55781">
    <property type="entry name" value="GAF domain-like"/>
    <property type="match status" value="1"/>
</dbReference>
<evidence type="ECO:0000256" key="6">
    <source>
        <dbReference type="ARBA" id="ARBA00070406"/>
    </source>
</evidence>
<dbReference type="EMBL" id="CP013254">
    <property type="protein sequence ID" value="ALU39207.1"/>
    <property type="molecule type" value="Genomic_DNA"/>
</dbReference>
<dbReference type="InterPro" id="IPR014757">
    <property type="entry name" value="Tscrpt_reg_IclR_C"/>
</dbReference>
<dbReference type="SUPFAM" id="SSF46785">
    <property type="entry name" value="Winged helix' DNA-binding domain"/>
    <property type="match status" value="1"/>
</dbReference>
<dbReference type="InterPro" id="IPR005471">
    <property type="entry name" value="Tscrpt_reg_IclR_N"/>
</dbReference>
<comment type="function">
    <text evidence="5">May be an activator protein for the gylABX operon.</text>
</comment>
<dbReference type="KEGG" id="kfv:AS188_04930"/>
<keyword evidence="2" id="KW-0805">Transcription regulation</keyword>
<proteinExistence type="predicted"/>
<reference evidence="10 12" key="2">
    <citation type="submission" date="2019-07" db="EMBL/GenBank/DDBJ databases">
        <title>Whole genome shotgun sequence of Kocuria flava NBRC 107626.</title>
        <authorList>
            <person name="Hosoyama A."/>
            <person name="Uohara A."/>
            <person name="Ohji S."/>
            <person name="Ichikawa N."/>
        </authorList>
    </citation>
    <scope>NUCLEOTIDE SEQUENCE [LARGE SCALE GENOMIC DNA]</scope>
    <source>
        <strain evidence="10 12">NBRC 107626</strain>
    </source>
</reference>
<dbReference type="GO" id="GO:0003700">
    <property type="term" value="F:DNA-binding transcription factor activity"/>
    <property type="evidence" value="ECO:0007669"/>
    <property type="project" value="TreeGrafter"/>
</dbReference>
<dbReference type="GO" id="GO:0045892">
    <property type="term" value="P:negative regulation of DNA-templated transcription"/>
    <property type="evidence" value="ECO:0007669"/>
    <property type="project" value="TreeGrafter"/>
</dbReference>
<dbReference type="PROSITE" id="PS51077">
    <property type="entry name" value="HTH_ICLR"/>
    <property type="match status" value="1"/>
</dbReference>
<keyword evidence="1" id="KW-0319">Glycerol metabolism</keyword>
<keyword evidence="12" id="KW-1185">Reference proteome</keyword>
<dbReference type="PANTHER" id="PTHR30136:SF24">
    <property type="entry name" value="HTH-TYPE TRANSCRIPTIONAL REPRESSOR ALLR"/>
    <property type="match status" value="1"/>
</dbReference>
<evidence type="ECO:0000256" key="2">
    <source>
        <dbReference type="ARBA" id="ARBA00023015"/>
    </source>
</evidence>
<evidence type="ECO:0000313" key="10">
    <source>
        <dbReference type="EMBL" id="GEO92092.1"/>
    </source>
</evidence>
<dbReference type="Gene3D" id="3.30.450.40">
    <property type="match status" value="1"/>
</dbReference>
<name>A0A0U3HWA9_9MICC</name>